<sequence length="136" mass="14612">MCVKYGRGGLLYGPTTAVLGFGAVLTALAAATSVRRGRRRREAARTVRSGTPTVGTVTGKGYRDFTPRPFGPSTILTVVTFTFVDANNVQRWVRRQMLISSDAPVVDGQTTTIWYDAADPGNESTIVVDLATTSVR</sequence>
<keyword evidence="1" id="KW-0812">Transmembrane</keyword>
<dbReference type="Proteomes" id="UP000008710">
    <property type="component" value="Chromosome"/>
</dbReference>
<dbReference type="EMBL" id="CP000431">
    <property type="protein sequence ID" value="ABG94198.1"/>
    <property type="molecule type" value="Genomic_DNA"/>
</dbReference>
<keyword evidence="1" id="KW-0472">Membrane</keyword>
<protein>
    <recommendedName>
        <fullName evidence="4">DUF3592 domain-containing protein</fullName>
    </recommendedName>
</protein>
<proteinExistence type="predicted"/>
<reference evidence="3" key="1">
    <citation type="journal article" date="2006" name="Proc. Natl. Acad. Sci. U.S.A.">
        <title>The complete genome of Rhodococcus sp. RHA1 provides insights into a catabolic powerhouse.</title>
        <authorList>
            <person name="McLeod M.P."/>
            <person name="Warren R.L."/>
            <person name="Hsiao W.W.L."/>
            <person name="Araki N."/>
            <person name="Myhre M."/>
            <person name="Fernandes C."/>
            <person name="Miyazawa D."/>
            <person name="Wong W."/>
            <person name="Lillquist A.L."/>
            <person name="Wang D."/>
            <person name="Dosanjh M."/>
            <person name="Hara H."/>
            <person name="Petrescu A."/>
            <person name="Morin R.D."/>
            <person name="Yang G."/>
            <person name="Stott J.M."/>
            <person name="Schein J.E."/>
            <person name="Shin H."/>
            <person name="Smailus D."/>
            <person name="Siddiqui A.S."/>
            <person name="Marra M.A."/>
            <person name="Jones S.J.M."/>
            <person name="Holt R."/>
            <person name="Brinkman F.S.L."/>
            <person name="Miyauchi K."/>
            <person name="Fukuda M."/>
            <person name="Davies J.E."/>
            <person name="Mohn W.W."/>
            <person name="Eltis L.D."/>
        </authorList>
    </citation>
    <scope>NUCLEOTIDE SEQUENCE [LARGE SCALE GENOMIC DNA]</scope>
    <source>
        <strain evidence="3">RHA1</strain>
    </source>
</reference>
<evidence type="ECO:0000313" key="2">
    <source>
        <dbReference type="EMBL" id="ABG94198.1"/>
    </source>
</evidence>
<gene>
    <name evidence="2" type="ordered locus">RHA1_ro02393</name>
</gene>
<dbReference type="PATRIC" id="fig|101510.16.peg.2423"/>
<dbReference type="eggNOG" id="ENOG50329RT">
    <property type="taxonomic scope" value="Bacteria"/>
</dbReference>
<organism evidence="2 3">
    <name type="scientific">Rhodococcus jostii (strain RHA1)</name>
    <dbReference type="NCBI Taxonomy" id="101510"/>
    <lineage>
        <taxon>Bacteria</taxon>
        <taxon>Bacillati</taxon>
        <taxon>Actinomycetota</taxon>
        <taxon>Actinomycetes</taxon>
        <taxon>Mycobacteriales</taxon>
        <taxon>Nocardiaceae</taxon>
        <taxon>Rhodococcus</taxon>
    </lineage>
</organism>
<dbReference type="AlphaFoldDB" id="Q0SE38"/>
<evidence type="ECO:0000313" key="3">
    <source>
        <dbReference type="Proteomes" id="UP000008710"/>
    </source>
</evidence>
<keyword evidence="1" id="KW-1133">Transmembrane helix</keyword>
<dbReference type="KEGG" id="rha:RHA1_ro02393"/>
<name>Q0SE38_RHOJR</name>
<evidence type="ECO:0008006" key="4">
    <source>
        <dbReference type="Google" id="ProtNLM"/>
    </source>
</evidence>
<feature type="transmembrane region" description="Helical" evidence="1">
    <location>
        <begin position="12"/>
        <end position="31"/>
    </location>
</feature>
<dbReference type="HOGENOM" id="CLU_1873824_0_0_11"/>
<accession>Q0SE38</accession>
<evidence type="ECO:0000256" key="1">
    <source>
        <dbReference type="SAM" id="Phobius"/>
    </source>
</evidence>